<dbReference type="Gene3D" id="3.40.50.12780">
    <property type="entry name" value="N-terminal domain of ligase-like"/>
    <property type="match status" value="1"/>
</dbReference>
<dbReference type="PANTHER" id="PTHR44394">
    <property type="entry name" value="BETA-ALANINE-ACTIVATING ENZYME"/>
    <property type="match status" value="1"/>
</dbReference>
<organism evidence="5 6">
    <name type="scientific">Plasmodiophora brassicae</name>
    <name type="common">Clubroot disease agent</name>
    <dbReference type="NCBI Taxonomy" id="37360"/>
    <lineage>
        <taxon>Eukaryota</taxon>
        <taxon>Sar</taxon>
        <taxon>Rhizaria</taxon>
        <taxon>Endomyxa</taxon>
        <taxon>Phytomyxea</taxon>
        <taxon>Plasmodiophorida</taxon>
        <taxon>Plasmodiophoridae</taxon>
        <taxon>Plasmodiophora</taxon>
    </lineage>
</organism>
<dbReference type="OMA" id="NGNVICC"/>
<dbReference type="InterPro" id="IPR009081">
    <property type="entry name" value="PP-bd_ACP"/>
</dbReference>
<dbReference type="InterPro" id="IPR000873">
    <property type="entry name" value="AMP-dep_synth/lig_dom"/>
</dbReference>
<sequence>LDRCAEAVAVVLACLQCTSVSFVPLPLDPGSRTVARMLEESRADMLFISASDRVEDWCTRFPHATIIAISCKESSMRTEVLQIPSASSAAVLDDDECCCLFTSGSTSSMPSSCIITWAGVHNRFSWMWEAYPFTAGDRLSWTTPFVFVDALWQILGGLLHRIVLVVVDPATCCDVALLDSTLRQCRVSRFVSIPSVLRSLLRLCWNRGPRPSHLHLLISSGEPLDLCLAASLRRAFPGAILLNLYGSTEATGDSLFFEWSRFMSVPTGCGGDPHCDWDTTKSPLCPIGYVIPGNLLLCSVADHIDEGFELVLSGVQVSGEGLGGPFPTVVPDSVSLRTLGSSGDVVSPGTCIRTGDIIIVDDAGLAYYLGRASRCRTAKHHGRWVHFDDIEACLHSHPNVSRAVALTPSSEQSFLAAFICTLSNANVSEAELRSWCAGRLQPFMVPTVWAMAQDMPLTISGKPDMPAIRDMLCAKVTLAGSAHDVSAAVVPGSPVADAVVKSIAEALHVDPSQIGYDDDVVMKFGLDSLAASHAAALIQQALGMRTCIRVSDFGDNRTVRALERLLKSSISMSRKRDYAQISEQLPYVTYDPRYKSGRTAELNVALAIPKDFPSPVQSIVPRWKIDTGRCVDATPLVVTTTGPTTSSLVIVGSHSGVVLCASTVTGETLWRVYRPTRFESPCSLYLNKYVVISGRNGIVYCLSLADGSPVWQCDIGTEIKAGALQVGTCLLVACYDGHMYCLDPCKRRVVWKVSGGGPLRSSPSVCHDARLIVLASLRGHVLAFKYNGNECPLLEWETAMGGPVFGSPCLVSSVGNDPRQNVAVVADVAGSVCAMSLLDGSSIWSVRVGCSIFADPLVMNRKDGQDVVITCREGILLALQVDSGKQRWRWLSQTGSLLHQSVVIGPQSLCTSSTMGELFLIETRNGGLASVRSTWHLPAEVYSAPVVAGDVIFIGCRDDCLHALQLS</sequence>
<dbReference type="InterPro" id="IPR052091">
    <property type="entry name" value="Beta-ala_Activ/Resist"/>
</dbReference>
<keyword evidence="6" id="KW-1185">Reference proteome</keyword>
<feature type="non-terminal residue" evidence="5">
    <location>
        <position position="1"/>
    </location>
</feature>
<dbReference type="Gene3D" id="1.10.1200.10">
    <property type="entry name" value="ACP-like"/>
    <property type="match status" value="1"/>
</dbReference>
<dbReference type="Pfam" id="PF00550">
    <property type="entry name" value="PP-binding"/>
    <property type="match status" value="1"/>
</dbReference>
<accession>A0A0G4IHH4</accession>
<dbReference type="InterPro" id="IPR015943">
    <property type="entry name" value="WD40/YVTN_repeat-like_dom_sf"/>
</dbReference>
<dbReference type="InterPro" id="IPR011047">
    <property type="entry name" value="Quinoprotein_ADH-like_sf"/>
</dbReference>
<dbReference type="STRING" id="37360.A0A0G4IHH4"/>
<dbReference type="Pfam" id="PF00501">
    <property type="entry name" value="AMP-binding"/>
    <property type="match status" value="1"/>
</dbReference>
<feature type="domain" description="AMP-dependent synthetase/ligase" evidence="1">
    <location>
        <begin position="1"/>
        <end position="261"/>
    </location>
</feature>
<evidence type="ECO:0008006" key="7">
    <source>
        <dbReference type="Google" id="ProtNLM"/>
    </source>
</evidence>
<dbReference type="SUPFAM" id="SSF50998">
    <property type="entry name" value="Quinoprotein alcohol dehydrogenase-like"/>
    <property type="match status" value="1"/>
</dbReference>
<feature type="domain" description="Carrier" evidence="2">
    <location>
        <begin position="498"/>
        <end position="566"/>
    </location>
</feature>
<dbReference type="InterPro" id="IPR018391">
    <property type="entry name" value="PQQ_b-propeller_rpt"/>
</dbReference>
<dbReference type="InterPro" id="IPR042099">
    <property type="entry name" value="ANL_N_sf"/>
</dbReference>
<dbReference type="SMART" id="SM00564">
    <property type="entry name" value="PQQ"/>
    <property type="match status" value="5"/>
</dbReference>
<feature type="domain" description="Pyrrolo-quinoline quinone repeat" evidence="4">
    <location>
        <begin position="627"/>
        <end position="966"/>
    </location>
</feature>
<gene>
    <name evidence="5" type="ORF">PBRA_000456</name>
</gene>
<evidence type="ECO:0000259" key="1">
    <source>
        <dbReference type="Pfam" id="PF00501"/>
    </source>
</evidence>
<dbReference type="SUPFAM" id="SSF56801">
    <property type="entry name" value="Acetyl-CoA synthetase-like"/>
    <property type="match status" value="1"/>
</dbReference>
<dbReference type="InterPro" id="IPR025110">
    <property type="entry name" value="AMP-bd_C"/>
</dbReference>
<dbReference type="EMBL" id="CDSF01000001">
    <property type="protein sequence ID" value="CEO94671.1"/>
    <property type="molecule type" value="Genomic_DNA"/>
</dbReference>
<dbReference type="Pfam" id="PF13193">
    <property type="entry name" value="AMP-binding_C"/>
    <property type="match status" value="1"/>
</dbReference>
<dbReference type="OrthoDB" id="408177at2759"/>
<name>A0A0G4IHH4_PLABS</name>
<evidence type="ECO:0000259" key="4">
    <source>
        <dbReference type="Pfam" id="PF13570"/>
    </source>
</evidence>
<dbReference type="InterPro" id="IPR036736">
    <property type="entry name" value="ACP-like_sf"/>
</dbReference>
<dbReference type="Pfam" id="PF13570">
    <property type="entry name" value="Beta-prop_ACSF4"/>
    <property type="match status" value="1"/>
</dbReference>
<dbReference type="Gene3D" id="2.40.10.480">
    <property type="match status" value="1"/>
</dbReference>
<evidence type="ECO:0000259" key="3">
    <source>
        <dbReference type="Pfam" id="PF13193"/>
    </source>
</evidence>
<dbReference type="SUPFAM" id="SSF47336">
    <property type="entry name" value="ACP-like"/>
    <property type="match status" value="1"/>
</dbReference>
<evidence type="ECO:0000313" key="6">
    <source>
        <dbReference type="Proteomes" id="UP000039324"/>
    </source>
</evidence>
<reference evidence="5 6" key="1">
    <citation type="submission" date="2015-02" db="EMBL/GenBank/DDBJ databases">
        <authorList>
            <person name="Chooi Y.-H."/>
        </authorList>
    </citation>
    <scope>NUCLEOTIDE SEQUENCE [LARGE SCALE GENOMIC DNA]</scope>
    <source>
        <strain evidence="5">E3</strain>
    </source>
</reference>
<dbReference type="Gene3D" id="3.30.300.30">
    <property type="match status" value="1"/>
</dbReference>
<dbReference type="InterPro" id="IPR002372">
    <property type="entry name" value="PQQ_rpt_dom"/>
</dbReference>
<proteinExistence type="predicted"/>
<evidence type="ECO:0000313" key="5">
    <source>
        <dbReference type="EMBL" id="CEO94671.1"/>
    </source>
</evidence>
<dbReference type="Proteomes" id="UP000039324">
    <property type="component" value="Unassembled WGS sequence"/>
</dbReference>
<feature type="domain" description="AMP-binding enzyme C-terminal" evidence="3">
    <location>
        <begin position="390"/>
        <end position="462"/>
    </location>
</feature>
<dbReference type="GO" id="GO:0043041">
    <property type="term" value="P:amino acid activation for nonribosomal peptide biosynthetic process"/>
    <property type="evidence" value="ECO:0007669"/>
    <property type="project" value="TreeGrafter"/>
</dbReference>
<dbReference type="InterPro" id="IPR045851">
    <property type="entry name" value="AMP-bd_C_sf"/>
</dbReference>
<dbReference type="Gene3D" id="2.130.10.10">
    <property type="entry name" value="YVTN repeat-like/Quinoprotein amine dehydrogenase"/>
    <property type="match status" value="2"/>
</dbReference>
<protein>
    <recommendedName>
        <fullName evidence="7">Carrier domain-containing protein</fullName>
    </recommendedName>
</protein>
<dbReference type="PANTHER" id="PTHR44394:SF1">
    <property type="entry name" value="BETA-ALANINE-ACTIVATING ENZYME"/>
    <property type="match status" value="1"/>
</dbReference>
<evidence type="ECO:0000259" key="2">
    <source>
        <dbReference type="Pfam" id="PF00550"/>
    </source>
</evidence>
<dbReference type="AlphaFoldDB" id="A0A0G4IHH4"/>